<evidence type="ECO:0000259" key="2">
    <source>
        <dbReference type="PROSITE" id="PS50212"/>
    </source>
</evidence>
<dbReference type="Proteomes" id="UP000267029">
    <property type="component" value="Unassembled WGS sequence"/>
</dbReference>
<dbReference type="InterPro" id="IPR023578">
    <property type="entry name" value="Ras_GEF_dom_sf"/>
</dbReference>
<name>A0A0R3U976_MESCO</name>
<dbReference type="CDD" id="cd06224">
    <property type="entry name" value="REM"/>
    <property type="match status" value="1"/>
</dbReference>
<keyword evidence="4" id="KW-1185">Reference proteome</keyword>
<evidence type="ECO:0000256" key="1">
    <source>
        <dbReference type="PROSITE-ProRule" id="PRU00135"/>
    </source>
</evidence>
<evidence type="ECO:0000313" key="3">
    <source>
        <dbReference type="EMBL" id="VDD77467.1"/>
    </source>
</evidence>
<gene>
    <name evidence="3" type="ORF">MCOS_LOCUS3470</name>
</gene>
<sequence>MYFVAFEDNELQIQAGTVDALIVYATSLGRSQRSFLFTLDVFLVTYRTFITSEELISRLIQRYLLFQSNIKLIASVDEKTREKICNVVISYLIRVEAVTAYEL</sequence>
<accession>A0A0R3U976</accession>
<protein>
    <recommendedName>
        <fullName evidence="2">N-terminal Ras-GEF domain-containing protein</fullName>
    </recommendedName>
</protein>
<dbReference type="EMBL" id="UXSR01000797">
    <property type="protein sequence ID" value="VDD77467.1"/>
    <property type="molecule type" value="Genomic_DNA"/>
</dbReference>
<dbReference type="InterPro" id="IPR000651">
    <property type="entry name" value="Ras-like_Gua-exchang_fac_N"/>
</dbReference>
<dbReference type="STRING" id="53468.A0A0R3U976"/>
<evidence type="ECO:0000313" key="4">
    <source>
        <dbReference type="Proteomes" id="UP000267029"/>
    </source>
</evidence>
<reference evidence="3 4" key="1">
    <citation type="submission" date="2018-10" db="EMBL/GenBank/DDBJ databases">
        <authorList>
            <consortium name="Pathogen Informatics"/>
        </authorList>
    </citation>
    <scope>NUCLEOTIDE SEQUENCE [LARGE SCALE GENOMIC DNA]</scope>
</reference>
<dbReference type="AlphaFoldDB" id="A0A0R3U976"/>
<dbReference type="SUPFAM" id="SSF48366">
    <property type="entry name" value="Ras GEF"/>
    <property type="match status" value="1"/>
</dbReference>
<dbReference type="Gene3D" id="1.20.870.10">
    <property type="entry name" value="Son of sevenless (SoS) protein Chain: S domain 1"/>
    <property type="match status" value="1"/>
</dbReference>
<organism evidence="3 4">
    <name type="scientific">Mesocestoides corti</name>
    <name type="common">Flatworm</name>
    <dbReference type="NCBI Taxonomy" id="53468"/>
    <lineage>
        <taxon>Eukaryota</taxon>
        <taxon>Metazoa</taxon>
        <taxon>Spiralia</taxon>
        <taxon>Lophotrochozoa</taxon>
        <taxon>Platyhelminthes</taxon>
        <taxon>Cestoda</taxon>
        <taxon>Eucestoda</taxon>
        <taxon>Cyclophyllidea</taxon>
        <taxon>Mesocestoididae</taxon>
        <taxon>Mesocestoides</taxon>
    </lineage>
</organism>
<proteinExistence type="predicted"/>
<dbReference type="GO" id="GO:0005085">
    <property type="term" value="F:guanyl-nucleotide exchange factor activity"/>
    <property type="evidence" value="ECO:0007669"/>
    <property type="project" value="UniProtKB-KW"/>
</dbReference>
<dbReference type="OrthoDB" id="25179at2759"/>
<dbReference type="PROSITE" id="PS50212">
    <property type="entry name" value="RASGEF_NTER"/>
    <property type="match status" value="1"/>
</dbReference>
<keyword evidence="1" id="KW-0344">Guanine-nucleotide releasing factor</keyword>
<feature type="domain" description="N-terminal Ras-GEF" evidence="2">
    <location>
        <begin position="9"/>
        <end position="103"/>
    </location>
</feature>
<dbReference type="Pfam" id="PF00618">
    <property type="entry name" value="RasGEF_N"/>
    <property type="match status" value="1"/>
</dbReference>